<accession>A0A4R1BDY2</accession>
<protein>
    <submittedName>
        <fullName evidence="7">Fatty-acid--CoA ligase</fullName>
    </submittedName>
</protein>
<reference evidence="7 8" key="1">
    <citation type="submission" date="2019-03" db="EMBL/GenBank/DDBJ databases">
        <title>Whole genome sequence of a novel Rubrobacter taiwanensis strain, isolated from Yellowstone National Park.</title>
        <authorList>
            <person name="Freed S."/>
            <person name="Ramaley R.F."/>
            <person name="Kyndt J.A."/>
        </authorList>
    </citation>
    <scope>NUCLEOTIDE SEQUENCE [LARGE SCALE GENOMIC DNA]</scope>
    <source>
        <strain evidence="7 8">Yellowstone</strain>
    </source>
</reference>
<dbReference type="InterPro" id="IPR000873">
    <property type="entry name" value="AMP-dep_synth/lig_dom"/>
</dbReference>
<dbReference type="GO" id="GO:0016874">
    <property type="term" value="F:ligase activity"/>
    <property type="evidence" value="ECO:0007669"/>
    <property type="project" value="UniProtKB-KW"/>
</dbReference>
<sequence>MNGLIMDYQLVLPAILRRAEQLHGPREIVTRRPDKSFHRYTYADFVRRAKRLSVALKRLGVESGDRVATLAWNHHQHLEAYFGIPAAGAVVHTINPRLHRDDLAYIVNHARDRILLLDGTLLRVFEQFRDDVDLERVVVISHGEDVPEGMLDYEELLEGADESEFEYPELDERQAAAMCYTSGTTGRPKGVLYSHRALVVHSLVTALAETLAIKEPDAVLPVVPMFHVNAWGLPFTSTLAGAKQVFPGPHLDPQSLLENFERERVTFTAGVPTVFLAVLQALDREPGGWDLSAMRAIVVGGSAAPEGMIRAYRERHNLNVVHAWGMTEMSPIGTICHLTSDLLQLPEEERYRYRATQGRPVPFVEIRARGAEGIVPWDGETYGELEVRGPSVASAYYEAPEDDGKFTPDGWFKTGDIVTIDERGYVEIQDRAKDVIKSGGEWISSVALENALMSHPAVAEAAVIAISDEKWQERPLAVVVLKDGQSATEEELIDYLRPRFAKFWLPDAVEFVDEIPRTATGKFLKMALREQFKDYTPAKK</sequence>
<dbReference type="EMBL" id="SKBU01000026">
    <property type="protein sequence ID" value="TCJ15300.1"/>
    <property type="molecule type" value="Genomic_DNA"/>
</dbReference>
<gene>
    <name evidence="7" type="ORF">E0L93_13000</name>
</gene>
<evidence type="ECO:0000259" key="6">
    <source>
        <dbReference type="Pfam" id="PF13193"/>
    </source>
</evidence>
<keyword evidence="3" id="KW-0276">Fatty acid metabolism</keyword>
<evidence type="ECO:0000313" key="7">
    <source>
        <dbReference type="EMBL" id="TCJ15300.1"/>
    </source>
</evidence>
<organism evidence="7 8">
    <name type="scientific">Rubrobacter taiwanensis</name>
    <dbReference type="NCBI Taxonomy" id="185139"/>
    <lineage>
        <taxon>Bacteria</taxon>
        <taxon>Bacillati</taxon>
        <taxon>Actinomycetota</taxon>
        <taxon>Rubrobacteria</taxon>
        <taxon>Rubrobacterales</taxon>
        <taxon>Rubrobacteraceae</taxon>
        <taxon>Rubrobacter</taxon>
    </lineage>
</organism>
<dbReference type="SUPFAM" id="SSF56801">
    <property type="entry name" value="Acetyl-CoA synthetase-like"/>
    <property type="match status" value="1"/>
</dbReference>
<dbReference type="InterPro" id="IPR020845">
    <property type="entry name" value="AMP-binding_CS"/>
</dbReference>
<dbReference type="Gene3D" id="3.30.300.30">
    <property type="match status" value="1"/>
</dbReference>
<dbReference type="FunFam" id="3.30.300.30:FF:000008">
    <property type="entry name" value="2,3-dihydroxybenzoate-AMP ligase"/>
    <property type="match status" value="1"/>
</dbReference>
<dbReference type="Pfam" id="PF13193">
    <property type="entry name" value="AMP-binding_C"/>
    <property type="match status" value="1"/>
</dbReference>
<dbReference type="InterPro" id="IPR025110">
    <property type="entry name" value="AMP-bd_C"/>
</dbReference>
<feature type="domain" description="AMP-binding enzyme C-terminal" evidence="6">
    <location>
        <begin position="448"/>
        <end position="522"/>
    </location>
</feature>
<dbReference type="NCBIfam" id="NF004837">
    <property type="entry name" value="PRK06187.1"/>
    <property type="match status" value="1"/>
</dbReference>
<name>A0A4R1BDY2_9ACTN</name>
<comment type="caution">
    <text evidence="7">The sequence shown here is derived from an EMBL/GenBank/DDBJ whole genome shotgun (WGS) entry which is preliminary data.</text>
</comment>
<feature type="domain" description="AMP-dependent synthetase/ligase" evidence="5">
    <location>
        <begin position="27"/>
        <end position="397"/>
    </location>
</feature>
<evidence type="ECO:0000259" key="5">
    <source>
        <dbReference type="Pfam" id="PF00501"/>
    </source>
</evidence>
<dbReference type="PROSITE" id="PS00455">
    <property type="entry name" value="AMP_BINDING"/>
    <property type="match status" value="1"/>
</dbReference>
<dbReference type="Proteomes" id="UP000295244">
    <property type="component" value="Unassembled WGS sequence"/>
</dbReference>
<comment type="similarity">
    <text evidence="1">Belongs to the ATP-dependent AMP-binding enzyme family.</text>
</comment>
<keyword evidence="4" id="KW-0443">Lipid metabolism</keyword>
<dbReference type="GO" id="GO:0006631">
    <property type="term" value="P:fatty acid metabolic process"/>
    <property type="evidence" value="ECO:0007669"/>
    <property type="project" value="UniProtKB-KW"/>
</dbReference>
<evidence type="ECO:0000256" key="2">
    <source>
        <dbReference type="ARBA" id="ARBA00022598"/>
    </source>
</evidence>
<evidence type="ECO:0000256" key="1">
    <source>
        <dbReference type="ARBA" id="ARBA00006432"/>
    </source>
</evidence>
<proteinExistence type="inferred from homology"/>
<evidence type="ECO:0000313" key="8">
    <source>
        <dbReference type="Proteomes" id="UP000295244"/>
    </source>
</evidence>
<dbReference type="RefSeq" id="WP_132692511.1">
    <property type="nucleotide sequence ID" value="NZ_SKBU01000026.1"/>
</dbReference>
<evidence type="ECO:0000256" key="3">
    <source>
        <dbReference type="ARBA" id="ARBA00022832"/>
    </source>
</evidence>
<dbReference type="Gene3D" id="3.40.50.12780">
    <property type="entry name" value="N-terminal domain of ligase-like"/>
    <property type="match status" value="1"/>
</dbReference>
<dbReference type="CDD" id="cd12119">
    <property type="entry name" value="ttLC_FACS_AlkK_like"/>
    <property type="match status" value="1"/>
</dbReference>
<dbReference type="OrthoDB" id="9803968at2"/>
<dbReference type="PANTHER" id="PTHR43859:SF4">
    <property type="entry name" value="BUTANOATE--COA LIGASE AAE1-RELATED"/>
    <property type="match status" value="1"/>
</dbReference>
<dbReference type="Pfam" id="PF00501">
    <property type="entry name" value="AMP-binding"/>
    <property type="match status" value="1"/>
</dbReference>
<keyword evidence="2 7" id="KW-0436">Ligase</keyword>
<keyword evidence="8" id="KW-1185">Reference proteome</keyword>
<evidence type="ECO:0000256" key="4">
    <source>
        <dbReference type="ARBA" id="ARBA00023098"/>
    </source>
</evidence>
<dbReference type="AlphaFoldDB" id="A0A4R1BDY2"/>
<dbReference type="InterPro" id="IPR042099">
    <property type="entry name" value="ANL_N_sf"/>
</dbReference>
<dbReference type="PANTHER" id="PTHR43859">
    <property type="entry name" value="ACYL-ACTIVATING ENZYME"/>
    <property type="match status" value="1"/>
</dbReference>
<dbReference type="InterPro" id="IPR045851">
    <property type="entry name" value="AMP-bd_C_sf"/>
</dbReference>